<dbReference type="AlphaFoldDB" id="A0A1B6KLK4"/>
<dbReference type="PANTHER" id="PTHR47326">
    <property type="entry name" value="TRANSPOSABLE ELEMENT TC3 TRANSPOSASE-LIKE PROTEIN"/>
    <property type="match status" value="1"/>
</dbReference>
<feature type="non-terminal residue" evidence="1">
    <location>
        <position position="1"/>
    </location>
</feature>
<gene>
    <name evidence="2" type="ORF">g.20734</name>
    <name evidence="1" type="ORF">g.20735</name>
</gene>
<dbReference type="Gene3D" id="3.30.420.10">
    <property type="entry name" value="Ribonuclease H-like superfamily/Ribonuclease H"/>
    <property type="match status" value="1"/>
</dbReference>
<dbReference type="EMBL" id="GEBQ01019432">
    <property type="protein sequence ID" value="JAT20545.1"/>
    <property type="molecule type" value="Transcribed_RNA"/>
</dbReference>
<dbReference type="InterPro" id="IPR036397">
    <property type="entry name" value="RNaseH_sf"/>
</dbReference>
<evidence type="ECO:0000313" key="2">
    <source>
        <dbReference type="EMBL" id="JAT20545.1"/>
    </source>
</evidence>
<evidence type="ECO:0000313" key="1">
    <source>
        <dbReference type="EMBL" id="JAT12313.1"/>
    </source>
</evidence>
<sequence length="142" mass="16448">NFLQNVLFTDESSFTRDGVFNIKNNHLWAQENPHCIKQRSHQVKFSVNVWAGLINNRFIGPYILPNRLKAHYYMVFLWQVLLELMEDVPLETRRNIWFQHDGAPAHFANEIRDHLSAVYGEISGLGAVVQYLGLRGLLTSPL</sequence>
<reference evidence="1" key="1">
    <citation type="submission" date="2015-11" db="EMBL/GenBank/DDBJ databases">
        <title>De novo transcriptome assembly of four potential Pierce s Disease insect vectors from Arizona vineyards.</title>
        <authorList>
            <person name="Tassone E.E."/>
        </authorList>
    </citation>
    <scope>NUCLEOTIDE SEQUENCE</scope>
</reference>
<proteinExistence type="predicted"/>
<name>A0A1B6KLK4_9HEMI</name>
<evidence type="ECO:0008006" key="3">
    <source>
        <dbReference type="Google" id="ProtNLM"/>
    </source>
</evidence>
<dbReference type="GO" id="GO:0003676">
    <property type="term" value="F:nucleic acid binding"/>
    <property type="evidence" value="ECO:0007669"/>
    <property type="project" value="InterPro"/>
</dbReference>
<protein>
    <recommendedName>
        <fullName evidence="3">Tc1-like transposase DDE domain-containing protein</fullName>
    </recommendedName>
</protein>
<dbReference type="PANTHER" id="PTHR47326:SF1">
    <property type="entry name" value="HTH PSQ-TYPE DOMAIN-CONTAINING PROTEIN"/>
    <property type="match status" value="1"/>
</dbReference>
<dbReference type="EMBL" id="GEBQ01027664">
    <property type="protein sequence ID" value="JAT12313.1"/>
    <property type="molecule type" value="Transcribed_RNA"/>
</dbReference>
<accession>A0A1B6KLK4</accession>
<organism evidence="1">
    <name type="scientific">Graphocephala atropunctata</name>
    <dbReference type="NCBI Taxonomy" id="36148"/>
    <lineage>
        <taxon>Eukaryota</taxon>
        <taxon>Metazoa</taxon>
        <taxon>Ecdysozoa</taxon>
        <taxon>Arthropoda</taxon>
        <taxon>Hexapoda</taxon>
        <taxon>Insecta</taxon>
        <taxon>Pterygota</taxon>
        <taxon>Neoptera</taxon>
        <taxon>Paraneoptera</taxon>
        <taxon>Hemiptera</taxon>
        <taxon>Auchenorrhyncha</taxon>
        <taxon>Membracoidea</taxon>
        <taxon>Cicadellidae</taxon>
        <taxon>Cicadellinae</taxon>
        <taxon>Cicadellini</taxon>
        <taxon>Graphocephala</taxon>
    </lineage>
</organism>